<evidence type="ECO:0000256" key="4">
    <source>
        <dbReference type="ARBA" id="ARBA00023136"/>
    </source>
</evidence>
<dbReference type="InterPro" id="IPR011547">
    <property type="entry name" value="SLC26A/SulP_dom"/>
</dbReference>
<proteinExistence type="predicted"/>
<feature type="domain" description="STAS" evidence="7">
    <location>
        <begin position="576"/>
        <end position="710"/>
    </location>
</feature>
<feature type="transmembrane region" description="Helical" evidence="6">
    <location>
        <begin position="524"/>
        <end position="549"/>
    </location>
</feature>
<gene>
    <name evidence="8" type="ORF">BP5796_12165</name>
</gene>
<dbReference type="InterPro" id="IPR002645">
    <property type="entry name" value="STAS_dom"/>
</dbReference>
<dbReference type="PANTHER" id="PTHR11814">
    <property type="entry name" value="SULFATE TRANSPORTER"/>
    <property type="match status" value="1"/>
</dbReference>
<evidence type="ECO:0000256" key="2">
    <source>
        <dbReference type="ARBA" id="ARBA00022692"/>
    </source>
</evidence>
<evidence type="ECO:0000256" key="5">
    <source>
        <dbReference type="SAM" id="MobiDB-lite"/>
    </source>
</evidence>
<keyword evidence="4 6" id="KW-0472">Membrane</keyword>
<dbReference type="PROSITE" id="PS50801">
    <property type="entry name" value="STAS"/>
    <property type="match status" value="1"/>
</dbReference>
<dbReference type="Pfam" id="PF00916">
    <property type="entry name" value="Sulfate_transp"/>
    <property type="match status" value="1"/>
</dbReference>
<dbReference type="Proteomes" id="UP000256328">
    <property type="component" value="Unassembled WGS sequence"/>
</dbReference>
<evidence type="ECO:0000256" key="1">
    <source>
        <dbReference type="ARBA" id="ARBA00004141"/>
    </source>
</evidence>
<sequence>MRLYLDRFGDSSRARGMAAMNSNRDRTRQNSRHTEDAQPEPQERTPLITNHRRYEDHTSIPFVENYDPRNGLPKAGIELIRGMMSNTFQKLLGDHSCLSYISYHVPVFQWAPHYRRSFILGDLVAALTVASVYLPIALSLASNLAHIPASNGIIGFIIIPFVYGIMGTSFRMVVGPEATGSLLVGMVAMKSINDGDSRADGTENTEIASLVTAIAGLTMLITGILRLGFLDNVLSRPFLRGFVTAVGVVIFIDQLSPELGLSKYEALDPQFATGGTLNRLEFLITHVRNCHMLTSVISIVSFLSILVAGILRRRYRSEYPRLAFVPDQLLIVVLVGVLSWALDWERKGLDILGPQVIRAGNLHSNLTISWPFKDGDHISKVLTPSLYLALLGIFESSVSARNLAECNDDTITPGLFSTNRDLIALGAANFISGCLSGLPGFGGYGRSKLSVMTGGKTPMVNIFLSLIAFFCFRVLLPAFYYLPKSILCVMNSIIACSLIEDAPGDIVLFVKLHAWYDIVGMTSIFLSTILYSPTMGMTVGIILSVISIIRHTAKSKIEVLGLVDGAEYVFENVTDTSSELELESGSLVIRIAERMSFTNTNDFHNRLHRLEAFGAIHAHQSVSSSQQRSFQVIIFDMHGASTIDASSIATLQRIVQSYVRRGVQIYFCDIRGVGGNRRGVLKSFIDSGIVEACGGWSHILPTLKHGLDLAQVGQRPCARNGSLGENFDGEDSILVA</sequence>
<dbReference type="EMBL" id="PDLN01000020">
    <property type="protein sequence ID" value="RDW59241.1"/>
    <property type="molecule type" value="Genomic_DNA"/>
</dbReference>
<organism evidence="8 9">
    <name type="scientific">Coleophoma crateriformis</name>
    <dbReference type="NCBI Taxonomy" id="565419"/>
    <lineage>
        <taxon>Eukaryota</taxon>
        <taxon>Fungi</taxon>
        <taxon>Dikarya</taxon>
        <taxon>Ascomycota</taxon>
        <taxon>Pezizomycotina</taxon>
        <taxon>Leotiomycetes</taxon>
        <taxon>Helotiales</taxon>
        <taxon>Dermateaceae</taxon>
        <taxon>Coleophoma</taxon>
    </lineage>
</organism>
<dbReference type="GO" id="GO:0055085">
    <property type="term" value="P:transmembrane transport"/>
    <property type="evidence" value="ECO:0007669"/>
    <property type="project" value="InterPro"/>
</dbReference>
<name>A0A3D8QBY6_9HELO</name>
<accession>A0A3D8QBY6</accession>
<dbReference type="GO" id="GO:0016020">
    <property type="term" value="C:membrane"/>
    <property type="evidence" value="ECO:0007669"/>
    <property type="project" value="UniProtKB-SubCell"/>
</dbReference>
<reference evidence="8 9" key="1">
    <citation type="journal article" date="2018" name="IMA Fungus">
        <title>IMA Genome-F 9: Draft genome sequence of Annulohypoxylon stygium, Aspergillus mulundensis, Berkeleyomyces basicola (syn. Thielaviopsis basicola), Ceratocystis smalleyi, two Cercospora beticola strains, Coleophoma cylindrospora, Fusarium fracticaudum, Phialophora cf. hyalina, and Morchella septimelata.</title>
        <authorList>
            <person name="Wingfield B.D."/>
            <person name="Bills G.F."/>
            <person name="Dong Y."/>
            <person name="Huang W."/>
            <person name="Nel W.J."/>
            <person name="Swalarsk-Parry B.S."/>
            <person name="Vaghefi N."/>
            <person name="Wilken P.M."/>
            <person name="An Z."/>
            <person name="de Beer Z.W."/>
            <person name="De Vos L."/>
            <person name="Chen L."/>
            <person name="Duong T.A."/>
            <person name="Gao Y."/>
            <person name="Hammerbacher A."/>
            <person name="Kikkert J.R."/>
            <person name="Li Y."/>
            <person name="Li H."/>
            <person name="Li K."/>
            <person name="Li Q."/>
            <person name="Liu X."/>
            <person name="Ma X."/>
            <person name="Naidoo K."/>
            <person name="Pethybridge S.J."/>
            <person name="Sun J."/>
            <person name="Steenkamp E.T."/>
            <person name="van der Nest M.A."/>
            <person name="van Wyk S."/>
            <person name="Wingfield M.J."/>
            <person name="Xiong C."/>
            <person name="Yue Q."/>
            <person name="Zhang X."/>
        </authorList>
    </citation>
    <scope>NUCLEOTIDE SEQUENCE [LARGE SCALE GENOMIC DNA]</scope>
    <source>
        <strain evidence="8 9">BP5796</strain>
    </source>
</reference>
<dbReference type="Gene3D" id="3.30.750.24">
    <property type="entry name" value="STAS domain"/>
    <property type="match status" value="1"/>
</dbReference>
<dbReference type="AlphaFoldDB" id="A0A3D8QBY6"/>
<feature type="compositionally biased region" description="Basic and acidic residues" evidence="5">
    <location>
        <begin position="23"/>
        <end position="36"/>
    </location>
</feature>
<dbReference type="InterPro" id="IPR001902">
    <property type="entry name" value="SLC26A/SulP_fam"/>
</dbReference>
<feature type="transmembrane region" description="Helical" evidence="6">
    <location>
        <begin position="292"/>
        <end position="311"/>
    </location>
</feature>
<feature type="transmembrane region" description="Helical" evidence="6">
    <location>
        <begin position="207"/>
        <end position="225"/>
    </location>
</feature>
<dbReference type="CDD" id="cd07042">
    <property type="entry name" value="STAS_SulP_like_sulfate_transporter"/>
    <property type="match status" value="1"/>
</dbReference>
<keyword evidence="2 6" id="KW-0812">Transmembrane</keyword>
<feature type="transmembrane region" description="Helical" evidence="6">
    <location>
        <begin position="462"/>
        <end position="482"/>
    </location>
</feature>
<evidence type="ECO:0000313" key="9">
    <source>
        <dbReference type="Proteomes" id="UP000256328"/>
    </source>
</evidence>
<feature type="transmembrane region" description="Helical" evidence="6">
    <location>
        <begin position="118"/>
        <end position="141"/>
    </location>
</feature>
<evidence type="ECO:0000256" key="6">
    <source>
        <dbReference type="SAM" id="Phobius"/>
    </source>
</evidence>
<comment type="caution">
    <text evidence="8">The sequence shown here is derived from an EMBL/GenBank/DDBJ whole genome shotgun (WGS) entry which is preliminary data.</text>
</comment>
<feature type="transmembrane region" description="Helical" evidence="6">
    <location>
        <begin position="147"/>
        <end position="166"/>
    </location>
</feature>
<keyword evidence="9" id="KW-1185">Reference proteome</keyword>
<feature type="transmembrane region" description="Helical" evidence="6">
    <location>
        <begin position="422"/>
        <end position="441"/>
    </location>
</feature>
<feature type="transmembrane region" description="Helical" evidence="6">
    <location>
        <begin position="237"/>
        <end position="255"/>
    </location>
</feature>
<dbReference type="OrthoDB" id="427213at2759"/>
<evidence type="ECO:0000313" key="8">
    <source>
        <dbReference type="EMBL" id="RDW59241.1"/>
    </source>
</evidence>
<evidence type="ECO:0000259" key="7">
    <source>
        <dbReference type="PROSITE" id="PS50801"/>
    </source>
</evidence>
<protein>
    <recommendedName>
        <fullName evidence="7">STAS domain-containing protein</fullName>
    </recommendedName>
</protein>
<dbReference type="InterPro" id="IPR036513">
    <property type="entry name" value="STAS_dom_sf"/>
</dbReference>
<dbReference type="Pfam" id="PF01740">
    <property type="entry name" value="STAS"/>
    <property type="match status" value="1"/>
</dbReference>
<feature type="transmembrane region" description="Helical" evidence="6">
    <location>
        <begin position="323"/>
        <end position="342"/>
    </location>
</feature>
<keyword evidence="3 6" id="KW-1133">Transmembrane helix</keyword>
<comment type="subcellular location">
    <subcellularLocation>
        <location evidence="1">Membrane</location>
        <topology evidence="1">Multi-pass membrane protein</topology>
    </subcellularLocation>
</comment>
<evidence type="ECO:0000256" key="3">
    <source>
        <dbReference type="ARBA" id="ARBA00022989"/>
    </source>
</evidence>
<feature type="region of interest" description="Disordered" evidence="5">
    <location>
        <begin position="14"/>
        <end position="48"/>
    </location>
</feature>
<dbReference type="SUPFAM" id="SSF52091">
    <property type="entry name" value="SpoIIaa-like"/>
    <property type="match status" value="1"/>
</dbReference>